<evidence type="ECO:0000256" key="3">
    <source>
        <dbReference type="ARBA" id="ARBA00022729"/>
    </source>
</evidence>
<keyword evidence="5" id="KW-0998">Cell outer membrane</keyword>
<comment type="subcellular location">
    <subcellularLocation>
        <location evidence="1">Cell outer membrane</location>
    </subcellularLocation>
</comment>
<sequence>MSYLKYIITAVLAGTLLLPFVSCKKLLDQDPLNSPYNGVFWQNQRDAEQGVAGAYAMLRRALTVNTAFGGDMSHFAYGSLPSYEFERYDQYDLGQLTGGDTRFPVANYLGAYLDPLHNWSPYYKVITQTNIILYNVPKIPDNQFTESPARARNRYLGEAYFLRAYAYFYMTRLWGDVPLVTSYDEDPAHADNIKRTNEKEVLDNCIRDLKQAVNLLPWTAKNGNEKAVRASKGAAYALMAHVYMWKNFLMNGSDQQNLTNAIAAVDSLEGSGVYQLLPREMYPKIFHGKTDEGIFEINMQVAQGEQQTETGFYFLNLKEPFIRNKTGKLGVLNKELLDDLYDDEKDVRKNYFFKGFDEINGEKILLCKFAGPNAENIYYKNPGNASAPAVDANIILMRYPDLLLLRAEAYADLSNTGAALNDINKVRARAGADPTDGNGDVKYEVFRERSRELFGEAQRWYDLVRTGYLKTENGGKFTLERYNAGGWKWPVARALFLNNNVLIQNPYWLGLVN</sequence>
<comment type="similarity">
    <text evidence="2">Belongs to the SusD family.</text>
</comment>
<keyword evidence="4" id="KW-0472">Membrane</keyword>
<dbReference type="AlphaFoldDB" id="A0A433WBA2"/>
<evidence type="ECO:0000313" key="9">
    <source>
        <dbReference type="Proteomes" id="UP000281028"/>
    </source>
</evidence>
<dbReference type="SUPFAM" id="SSF48452">
    <property type="entry name" value="TPR-like"/>
    <property type="match status" value="1"/>
</dbReference>
<name>A0A433WBA2_9BACT</name>
<dbReference type="EMBL" id="RIAR02000001">
    <property type="protein sequence ID" value="NSL87805.1"/>
    <property type="molecule type" value="Genomic_DNA"/>
</dbReference>
<reference evidence="8" key="1">
    <citation type="submission" date="2020-05" db="EMBL/GenBank/DDBJ databases">
        <title>Chitinophaga laudate sp. nov., isolated from a tropical peat swamp.</title>
        <authorList>
            <person name="Goh C.B.S."/>
            <person name="Lee M.S."/>
            <person name="Parimannan S."/>
            <person name="Pasbakhsh P."/>
            <person name="Yule C.M."/>
            <person name="Rajandas H."/>
            <person name="Loke S."/>
            <person name="Croft L."/>
            <person name="Tan J.B.L."/>
        </authorList>
    </citation>
    <scope>NUCLEOTIDE SEQUENCE</scope>
    <source>
        <strain evidence="8">Mgbs1</strain>
    </source>
</reference>
<evidence type="ECO:0000313" key="8">
    <source>
        <dbReference type="EMBL" id="NSL87805.1"/>
    </source>
</evidence>
<dbReference type="Pfam" id="PF07980">
    <property type="entry name" value="SusD_RagB"/>
    <property type="match status" value="1"/>
</dbReference>
<evidence type="ECO:0000256" key="5">
    <source>
        <dbReference type="ARBA" id="ARBA00023237"/>
    </source>
</evidence>
<evidence type="ECO:0000256" key="2">
    <source>
        <dbReference type="ARBA" id="ARBA00006275"/>
    </source>
</evidence>
<keyword evidence="3" id="KW-0732">Signal</keyword>
<dbReference type="Pfam" id="PF14322">
    <property type="entry name" value="SusD-like_3"/>
    <property type="match status" value="1"/>
</dbReference>
<dbReference type="Gene3D" id="1.25.40.390">
    <property type="match status" value="1"/>
</dbReference>
<dbReference type="CDD" id="cd08977">
    <property type="entry name" value="SusD"/>
    <property type="match status" value="1"/>
</dbReference>
<dbReference type="OrthoDB" id="926893at2"/>
<accession>A0A433WBA2</accession>
<evidence type="ECO:0000259" key="6">
    <source>
        <dbReference type="Pfam" id="PF07980"/>
    </source>
</evidence>
<feature type="domain" description="SusD-like N-terminal" evidence="7">
    <location>
        <begin position="116"/>
        <end position="244"/>
    </location>
</feature>
<dbReference type="Proteomes" id="UP000281028">
    <property type="component" value="Unassembled WGS sequence"/>
</dbReference>
<feature type="domain" description="RagB/SusD" evidence="6">
    <location>
        <begin position="383"/>
        <end position="474"/>
    </location>
</feature>
<dbReference type="GO" id="GO:0009279">
    <property type="term" value="C:cell outer membrane"/>
    <property type="evidence" value="ECO:0007669"/>
    <property type="project" value="UniProtKB-SubCell"/>
</dbReference>
<comment type="caution">
    <text evidence="8">The sequence shown here is derived from an EMBL/GenBank/DDBJ whole genome shotgun (WGS) entry which is preliminary data.</text>
</comment>
<protein>
    <submittedName>
        <fullName evidence="8">RagB/SusD family nutrient uptake outer membrane protein</fullName>
    </submittedName>
</protein>
<gene>
    <name evidence="8" type="ORF">ECE50_013235</name>
</gene>
<organism evidence="8 9">
    <name type="scientific">Chitinophaga solisilvae</name>
    <dbReference type="NCBI Taxonomy" id="1233460"/>
    <lineage>
        <taxon>Bacteria</taxon>
        <taxon>Pseudomonadati</taxon>
        <taxon>Bacteroidota</taxon>
        <taxon>Chitinophagia</taxon>
        <taxon>Chitinophagales</taxon>
        <taxon>Chitinophagaceae</taxon>
        <taxon>Chitinophaga</taxon>
    </lineage>
</organism>
<evidence type="ECO:0000256" key="4">
    <source>
        <dbReference type="ARBA" id="ARBA00023136"/>
    </source>
</evidence>
<proteinExistence type="inferred from homology"/>
<dbReference type="InterPro" id="IPR012944">
    <property type="entry name" value="SusD_RagB_dom"/>
</dbReference>
<evidence type="ECO:0000259" key="7">
    <source>
        <dbReference type="Pfam" id="PF14322"/>
    </source>
</evidence>
<evidence type="ECO:0000256" key="1">
    <source>
        <dbReference type="ARBA" id="ARBA00004442"/>
    </source>
</evidence>
<dbReference type="InterPro" id="IPR011990">
    <property type="entry name" value="TPR-like_helical_dom_sf"/>
</dbReference>
<dbReference type="InterPro" id="IPR033985">
    <property type="entry name" value="SusD-like_N"/>
</dbReference>
<keyword evidence="9" id="KW-1185">Reference proteome</keyword>
<dbReference type="RefSeq" id="WP_127043710.1">
    <property type="nucleotide sequence ID" value="NZ_JAABOK010000031.1"/>
</dbReference>